<dbReference type="Gene3D" id="3.40.50.20">
    <property type="match status" value="2"/>
</dbReference>
<dbReference type="PROSITE" id="PS50975">
    <property type="entry name" value="ATP_GRASP"/>
    <property type="match status" value="1"/>
</dbReference>
<dbReference type="GO" id="GO:0005737">
    <property type="term" value="C:cytoplasm"/>
    <property type="evidence" value="ECO:0007669"/>
    <property type="project" value="TreeGrafter"/>
</dbReference>
<dbReference type="GO" id="GO:0005524">
    <property type="term" value="F:ATP binding"/>
    <property type="evidence" value="ECO:0007669"/>
    <property type="project" value="UniProtKB-UniRule"/>
</dbReference>
<dbReference type="SUPFAM" id="SSF52440">
    <property type="entry name" value="PreATP-grasp domain"/>
    <property type="match status" value="2"/>
</dbReference>
<evidence type="ECO:0000256" key="2">
    <source>
        <dbReference type="ARBA" id="ARBA00001946"/>
    </source>
</evidence>
<evidence type="ECO:0000256" key="4">
    <source>
        <dbReference type="ARBA" id="ARBA00022598"/>
    </source>
</evidence>
<name>A0A9D1QPZ1_9LACO</name>
<dbReference type="InterPro" id="IPR005479">
    <property type="entry name" value="CPAse_ATP-bd"/>
</dbReference>
<dbReference type="InterPro" id="IPR013815">
    <property type="entry name" value="ATP_grasp_subdomain_1"/>
</dbReference>
<keyword evidence="6" id="KW-0677">Repeat</keyword>
<dbReference type="InterPro" id="IPR011761">
    <property type="entry name" value="ATP-grasp"/>
</dbReference>
<evidence type="ECO:0000256" key="1">
    <source>
        <dbReference type="ARBA" id="ARBA00001936"/>
    </source>
</evidence>
<dbReference type="InterPro" id="IPR005480">
    <property type="entry name" value="CPSase_lsu_oligo"/>
</dbReference>
<dbReference type="Gene3D" id="3.30.1490.20">
    <property type="entry name" value="ATP-grasp fold, A domain"/>
    <property type="match status" value="1"/>
</dbReference>
<organism evidence="14 15">
    <name type="scientific">Candidatus Limosilactobacillus merdipullorum</name>
    <dbReference type="NCBI Taxonomy" id="2838653"/>
    <lineage>
        <taxon>Bacteria</taxon>
        <taxon>Bacillati</taxon>
        <taxon>Bacillota</taxon>
        <taxon>Bacilli</taxon>
        <taxon>Lactobacillales</taxon>
        <taxon>Lactobacillaceae</taxon>
        <taxon>Limosilactobacillus</taxon>
    </lineage>
</organism>
<proteinExistence type="inferred from homology"/>
<keyword evidence="7 12" id="KW-0547">Nucleotide-binding</keyword>
<evidence type="ECO:0000256" key="6">
    <source>
        <dbReference type="ARBA" id="ARBA00022737"/>
    </source>
</evidence>
<dbReference type="InterPro" id="IPR016185">
    <property type="entry name" value="PreATP-grasp_dom_sf"/>
</dbReference>
<gene>
    <name evidence="14" type="ORF">H9876_05570</name>
</gene>
<reference evidence="14" key="1">
    <citation type="journal article" date="2021" name="PeerJ">
        <title>Extensive microbial diversity within the chicken gut microbiome revealed by metagenomics and culture.</title>
        <authorList>
            <person name="Gilroy R."/>
            <person name="Ravi A."/>
            <person name="Getino M."/>
            <person name="Pursley I."/>
            <person name="Horton D.L."/>
            <person name="Alikhan N.F."/>
            <person name="Baker D."/>
            <person name="Gharbi K."/>
            <person name="Hall N."/>
            <person name="Watson M."/>
            <person name="Adriaenssens E.M."/>
            <person name="Foster-Nyarko E."/>
            <person name="Jarju S."/>
            <person name="Secka A."/>
            <person name="Antonio M."/>
            <person name="Oren A."/>
            <person name="Chaudhuri R.R."/>
            <person name="La Ragione R."/>
            <person name="Hildebrand F."/>
            <person name="Pallen M.J."/>
        </authorList>
    </citation>
    <scope>NUCLEOTIDE SEQUENCE</scope>
    <source>
        <strain evidence="14">ChiHejej3B27-2180</strain>
    </source>
</reference>
<comment type="similarity">
    <text evidence="3">Belongs to the CarB family.</text>
</comment>
<evidence type="ECO:0000259" key="13">
    <source>
        <dbReference type="PROSITE" id="PS50975"/>
    </source>
</evidence>
<evidence type="ECO:0000256" key="5">
    <source>
        <dbReference type="ARBA" id="ARBA00022723"/>
    </source>
</evidence>
<dbReference type="GO" id="GO:0004088">
    <property type="term" value="F:carbamoyl-phosphate synthase (glutamine-hydrolyzing) activity"/>
    <property type="evidence" value="ECO:0007669"/>
    <property type="project" value="TreeGrafter"/>
</dbReference>
<dbReference type="SUPFAM" id="SSF48108">
    <property type="entry name" value="Carbamoyl phosphate synthetase, large subunit connection domain"/>
    <property type="match status" value="1"/>
</dbReference>
<reference evidence="14" key="2">
    <citation type="submission" date="2021-04" db="EMBL/GenBank/DDBJ databases">
        <authorList>
            <person name="Gilroy R."/>
        </authorList>
    </citation>
    <scope>NUCLEOTIDE SEQUENCE</scope>
    <source>
        <strain evidence="14">ChiHejej3B27-2180</strain>
    </source>
</reference>
<comment type="caution">
    <text evidence="14">The sequence shown here is derived from an EMBL/GenBank/DDBJ whole genome shotgun (WGS) entry which is preliminary data.</text>
</comment>
<dbReference type="PRINTS" id="PR00098">
    <property type="entry name" value="CPSASE"/>
</dbReference>
<dbReference type="SUPFAM" id="SSF56059">
    <property type="entry name" value="Glutathione synthetase ATP-binding domain-like"/>
    <property type="match status" value="1"/>
</dbReference>
<evidence type="ECO:0000256" key="12">
    <source>
        <dbReference type="PROSITE-ProRule" id="PRU00409"/>
    </source>
</evidence>
<evidence type="ECO:0000256" key="7">
    <source>
        <dbReference type="ARBA" id="ARBA00022741"/>
    </source>
</evidence>
<keyword evidence="5" id="KW-0479">Metal-binding</keyword>
<dbReference type="GO" id="GO:0004087">
    <property type="term" value="F:carbamoyl-phosphate synthase (ammonia) activity"/>
    <property type="evidence" value="ECO:0007669"/>
    <property type="project" value="UniProtKB-EC"/>
</dbReference>
<evidence type="ECO:0000256" key="8">
    <source>
        <dbReference type="ARBA" id="ARBA00022840"/>
    </source>
</evidence>
<keyword evidence="9" id="KW-0665">Pyrimidine biosynthesis</keyword>
<evidence type="ECO:0000256" key="3">
    <source>
        <dbReference type="ARBA" id="ARBA00009799"/>
    </source>
</evidence>
<evidence type="ECO:0000256" key="9">
    <source>
        <dbReference type="ARBA" id="ARBA00022975"/>
    </source>
</evidence>
<keyword evidence="10" id="KW-0464">Manganese</keyword>
<keyword evidence="4" id="KW-0436">Ligase</keyword>
<dbReference type="Proteomes" id="UP000886878">
    <property type="component" value="Unassembled WGS sequence"/>
</dbReference>
<dbReference type="EMBL" id="DXGK01000117">
    <property type="protein sequence ID" value="HIW70816.1"/>
    <property type="molecule type" value="Genomic_DNA"/>
</dbReference>
<evidence type="ECO:0000313" key="14">
    <source>
        <dbReference type="EMBL" id="HIW70816.1"/>
    </source>
</evidence>
<dbReference type="Gene3D" id="1.10.1030.10">
    <property type="entry name" value="Carbamoyl-phosphate synthetase, large subunit oligomerisation domain"/>
    <property type="match status" value="1"/>
</dbReference>
<protein>
    <submittedName>
        <fullName evidence="14">ATP-grasp domain-containing protein</fullName>
    </submittedName>
</protein>
<dbReference type="SMART" id="SM01096">
    <property type="entry name" value="CPSase_L_D3"/>
    <property type="match status" value="1"/>
</dbReference>
<dbReference type="Pfam" id="PF25596">
    <property type="entry name" value="CPSase_L_D1"/>
    <property type="match status" value="2"/>
</dbReference>
<feature type="domain" description="ATP-grasp" evidence="13">
    <location>
        <begin position="132"/>
        <end position="326"/>
    </location>
</feature>
<sequence>MTEQKDYVLIVGTESDTLQHGDEQDTLTLEIAASMKKRGFTTVLISSNPFSFSLDAQMAVDHAEIVPVTSTNVENLIEQYHPKYVVPTLGGRHGFEVMQEVAESGVLQKNNVELLGSPLSTIRQINNPVMLSRTLHLMDAPMKKIATVDNYQAADDIVSQIGYPAIIRSIMPKTSSFWRIVHDKSEMHEAVTIGLQRSRAGQILVQQSLAGLKEIEVIVLRDASGTMMQLAMIEDIDPIGTHAGDSVAVTPTQTLLDREIQDMRDTAFAITRKLRVVGINHVQFALDEDKEQFYVIKNSPYLDRMSTFVSRATGYPVGTVVGQLYAGMNLVDIHLDHGYYRHAAVTEPTMDRIAVRVPVWPSSILHGKNRLLSTQKKSLGSVIGIGRSLVEALCKAVSFDRGEDLRLQKERELSEDDLISGLIHPQIGRFYLLMEALRRGYSPDELSEMTKIDEYYFVELRKMLRIVAALNNQPGDEDLLQQAKYLGIPDKLIASLWGIGEGRVAALRHNNGINRTYKMVEPTGGEFGTDVETYYSTFEMEDESKVEDSPSVMIVGTGPFRLGIGSAGDYFYAAVMAKLRHYGYHIIVVNNNPSSVILSPLLAHKRYIEPLIAENIQSIVGIEHPDYLLIPSSREDLIDQLDVNDETHLLVMPIDRNTRSINSHLPLYNCDLLYDGNQLFKLAVTADYQSPINLNYQATHQYLPVELTDPDKAQVDRLIDQCGSLITKPGLYQLVLAVQQDGTIQREGVLPLPLSDVAFLSKVLNIDLPGLYCQIATNVLDAEPQTKVENPRPIARAVYQAQFPFQALRVQNGQLNVKNVMGATMFLFPNDQ</sequence>
<comment type="cofactor">
    <cofactor evidence="2">
        <name>Mg(2+)</name>
        <dbReference type="ChEBI" id="CHEBI:18420"/>
    </cofactor>
</comment>
<dbReference type="Gene3D" id="3.30.470.20">
    <property type="entry name" value="ATP-grasp fold, B domain"/>
    <property type="match status" value="1"/>
</dbReference>
<dbReference type="InterPro" id="IPR005483">
    <property type="entry name" value="CPSase_dom"/>
</dbReference>
<dbReference type="AlphaFoldDB" id="A0A9D1QPZ1"/>
<dbReference type="Pfam" id="PF02786">
    <property type="entry name" value="CPSase_L_D2"/>
    <property type="match status" value="1"/>
</dbReference>
<dbReference type="GO" id="GO:0006541">
    <property type="term" value="P:glutamine metabolic process"/>
    <property type="evidence" value="ECO:0007669"/>
    <property type="project" value="TreeGrafter"/>
</dbReference>
<dbReference type="PANTHER" id="PTHR11405:SF16">
    <property type="entry name" value="ASPARTATE CARBAMOYLTRANSFERASE, CHLOROPLASTIC"/>
    <property type="match status" value="1"/>
</dbReference>
<evidence type="ECO:0000256" key="11">
    <source>
        <dbReference type="ARBA" id="ARBA00047359"/>
    </source>
</evidence>
<dbReference type="FunFam" id="3.40.50.20:FF:000001">
    <property type="entry name" value="Carbamoyl-phosphate synthase large chain"/>
    <property type="match status" value="1"/>
</dbReference>
<dbReference type="GO" id="GO:0006221">
    <property type="term" value="P:pyrimidine nucleotide biosynthetic process"/>
    <property type="evidence" value="ECO:0007669"/>
    <property type="project" value="UniProtKB-KW"/>
</dbReference>
<dbReference type="InterPro" id="IPR058047">
    <property type="entry name" value="CPSase_preATP-grasp"/>
</dbReference>
<dbReference type="Pfam" id="PF02787">
    <property type="entry name" value="CPSase_L_D3"/>
    <property type="match status" value="1"/>
</dbReference>
<keyword evidence="8 12" id="KW-0067">ATP-binding</keyword>
<evidence type="ECO:0000256" key="10">
    <source>
        <dbReference type="ARBA" id="ARBA00023211"/>
    </source>
</evidence>
<dbReference type="PANTHER" id="PTHR11405">
    <property type="entry name" value="CARBAMOYLTRANSFERASE FAMILY MEMBER"/>
    <property type="match status" value="1"/>
</dbReference>
<comment type="cofactor">
    <cofactor evidence="1">
        <name>Mn(2+)</name>
        <dbReference type="ChEBI" id="CHEBI:29035"/>
    </cofactor>
</comment>
<comment type="catalytic activity">
    <reaction evidence="11">
        <text>hydrogencarbonate + NH4(+) + 2 ATP = carbamoyl phosphate + 2 ADP + phosphate + 2 H(+)</text>
        <dbReference type="Rhea" id="RHEA:18029"/>
        <dbReference type="ChEBI" id="CHEBI:15378"/>
        <dbReference type="ChEBI" id="CHEBI:17544"/>
        <dbReference type="ChEBI" id="CHEBI:28938"/>
        <dbReference type="ChEBI" id="CHEBI:30616"/>
        <dbReference type="ChEBI" id="CHEBI:43474"/>
        <dbReference type="ChEBI" id="CHEBI:58228"/>
        <dbReference type="ChEBI" id="CHEBI:456216"/>
        <dbReference type="EC" id="6.3.4.16"/>
    </reaction>
</comment>
<evidence type="ECO:0000313" key="15">
    <source>
        <dbReference type="Proteomes" id="UP000886878"/>
    </source>
</evidence>
<dbReference type="InterPro" id="IPR036897">
    <property type="entry name" value="CarbamoylP_synth_lsu_oligo_sf"/>
</dbReference>
<accession>A0A9D1QPZ1</accession>
<dbReference type="GO" id="GO:0046872">
    <property type="term" value="F:metal ion binding"/>
    <property type="evidence" value="ECO:0007669"/>
    <property type="project" value="UniProtKB-KW"/>
</dbReference>